<reference evidence="6" key="1">
    <citation type="submission" date="2025-08" db="UniProtKB">
        <authorList>
            <consortium name="RefSeq"/>
        </authorList>
    </citation>
    <scope>IDENTIFICATION</scope>
    <source>
        <tissue evidence="6">Adult</tissue>
    </source>
</reference>
<dbReference type="RefSeq" id="XP_049309995.1">
    <property type="nucleotide sequence ID" value="XM_049454038.1"/>
</dbReference>
<accession>A0ABM3JL84</accession>
<evidence type="ECO:0000256" key="1">
    <source>
        <dbReference type="ARBA" id="ARBA00023157"/>
    </source>
</evidence>
<protein>
    <submittedName>
        <fullName evidence="6">Phenoloxidase-activating factor 3</fullName>
    </submittedName>
</protein>
<dbReference type="PRINTS" id="PR00722">
    <property type="entry name" value="CHYMOTRYPSIN"/>
</dbReference>
<dbReference type="InterPro" id="IPR001314">
    <property type="entry name" value="Peptidase_S1A"/>
</dbReference>
<feature type="chain" id="PRO_5047158470" evidence="3">
    <location>
        <begin position="27"/>
        <end position="372"/>
    </location>
</feature>
<dbReference type="InterPro" id="IPR001254">
    <property type="entry name" value="Trypsin_dom"/>
</dbReference>
<dbReference type="PANTHER" id="PTHR24256">
    <property type="entry name" value="TRYPTASE-RELATED"/>
    <property type="match status" value="1"/>
</dbReference>
<sequence length="372" mass="41565">MAGLNLRLLAVILLFSCCYNFHSADAYYCKANGRVGQCYFSEDCAWPMEMFRYNADCANSGLSGDVVCCIRQTYRRRTTTSTTPAIILEKETINPRGLALLNQHNCGNVEDTRVANGIDAMLGEFPWIALLLSSTKNTICGGSVITERVVLTAAHCIQDNLEFVRLGEHDLMTEEDCLSNNINYCQTFVDFNIDPIQKPFIHPDYNTVNKHKDVALIKLDKAINFQVYSHIKPICLPTSPSDYAMLPTDNLTLAGWGLTESNDVRGSDVLQKGYLKLEALDVCQKLHSFYDLDQSKLCVKSGANRSVSCQGDSGSPIFWETKYMRGRFTQKHYTQVGLVSLGGKVCGMLTSIPYAYENITDSMPWITNTILK</sequence>
<dbReference type="Pfam" id="PF00089">
    <property type="entry name" value="Trypsin"/>
    <property type="match status" value="1"/>
</dbReference>
<proteinExistence type="inferred from homology"/>
<dbReference type="CDD" id="cd00190">
    <property type="entry name" value="Tryp_SPc"/>
    <property type="match status" value="1"/>
</dbReference>
<gene>
    <name evidence="6" type="primary">LOC105232846</name>
</gene>
<dbReference type="Proteomes" id="UP001652620">
    <property type="component" value="Chromosome 3"/>
</dbReference>
<evidence type="ECO:0000256" key="2">
    <source>
        <dbReference type="ARBA" id="ARBA00024195"/>
    </source>
</evidence>
<evidence type="ECO:0000313" key="6">
    <source>
        <dbReference type="RefSeq" id="XP_049309995.1"/>
    </source>
</evidence>
<evidence type="ECO:0000259" key="4">
    <source>
        <dbReference type="PROSITE" id="PS50240"/>
    </source>
</evidence>
<dbReference type="InterPro" id="IPR051487">
    <property type="entry name" value="Ser/Thr_Proteases_Immune/Dev"/>
</dbReference>
<organism evidence="5 6">
    <name type="scientific">Bactrocera dorsalis</name>
    <name type="common">Oriental fruit fly</name>
    <name type="synonym">Dacus dorsalis</name>
    <dbReference type="NCBI Taxonomy" id="27457"/>
    <lineage>
        <taxon>Eukaryota</taxon>
        <taxon>Metazoa</taxon>
        <taxon>Ecdysozoa</taxon>
        <taxon>Arthropoda</taxon>
        <taxon>Hexapoda</taxon>
        <taxon>Insecta</taxon>
        <taxon>Pterygota</taxon>
        <taxon>Neoptera</taxon>
        <taxon>Endopterygota</taxon>
        <taxon>Diptera</taxon>
        <taxon>Brachycera</taxon>
        <taxon>Muscomorpha</taxon>
        <taxon>Tephritoidea</taxon>
        <taxon>Tephritidae</taxon>
        <taxon>Bactrocera</taxon>
        <taxon>Bactrocera</taxon>
    </lineage>
</organism>
<dbReference type="InterPro" id="IPR018114">
    <property type="entry name" value="TRYPSIN_HIS"/>
</dbReference>
<evidence type="ECO:0000313" key="5">
    <source>
        <dbReference type="Proteomes" id="UP001652620"/>
    </source>
</evidence>
<name>A0ABM3JL84_BACDO</name>
<feature type="signal peptide" evidence="3">
    <location>
        <begin position="1"/>
        <end position="26"/>
    </location>
</feature>
<dbReference type="PROSITE" id="PS50240">
    <property type="entry name" value="TRYPSIN_DOM"/>
    <property type="match status" value="1"/>
</dbReference>
<keyword evidence="1" id="KW-1015">Disulfide bond</keyword>
<keyword evidence="3" id="KW-0732">Signal</keyword>
<dbReference type="InterPro" id="IPR009003">
    <property type="entry name" value="Peptidase_S1_PA"/>
</dbReference>
<keyword evidence="5" id="KW-1185">Reference proteome</keyword>
<feature type="domain" description="Peptidase S1" evidence="4">
    <location>
        <begin position="114"/>
        <end position="371"/>
    </location>
</feature>
<dbReference type="GeneID" id="105232846"/>
<dbReference type="Gene3D" id="2.40.10.10">
    <property type="entry name" value="Trypsin-like serine proteases"/>
    <property type="match status" value="2"/>
</dbReference>
<evidence type="ECO:0000256" key="3">
    <source>
        <dbReference type="SAM" id="SignalP"/>
    </source>
</evidence>
<dbReference type="SMART" id="SM00020">
    <property type="entry name" value="Tryp_SPc"/>
    <property type="match status" value="1"/>
</dbReference>
<dbReference type="SUPFAM" id="SSF50494">
    <property type="entry name" value="Trypsin-like serine proteases"/>
    <property type="match status" value="1"/>
</dbReference>
<dbReference type="PROSITE" id="PS00134">
    <property type="entry name" value="TRYPSIN_HIS"/>
    <property type="match status" value="1"/>
</dbReference>
<dbReference type="InterPro" id="IPR043504">
    <property type="entry name" value="Peptidase_S1_PA_chymotrypsin"/>
</dbReference>
<comment type="similarity">
    <text evidence="2">Belongs to the peptidase S1 family. CLIP subfamily.</text>
</comment>